<protein>
    <recommendedName>
        <fullName evidence="4">Secreted protein</fullName>
    </recommendedName>
</protein>
<comment type="caution">
    <text evidence="2">The sequence shown here is derived from an EMBL/GenBank/DDBJ whole genome shotgun (WGS) entry which is preliminary data.</text>
</comment>
<evidence type="ECO:0000313" key="2">
    <source>
        <dbReference type="EMBL" id="KAK0468071.1"/>
    </source>
</evidence>
<dbReference type="AlphaFoldDB" id="A0AA39T6L3"/>
<evidence type="ECO:0008006" key="4">
    <source>
        <dbReference type="Google" id="ProtNLM"/>
    </source>
</evidence>
<name>A0AA39T6L3_ARMTA</name>
<gene>
    <name evidence="2" type="ORF">EV420DRAFT_445026</name>
</gene>
<feature type="chain" id="PRO_5041469628" description="Secreted protein" evidence="1">
    <location>
        <begin position="21"/>
        <end position="132"/>
    </location>
</feature>
<evidence type="ECO:0000256" key="1">
    <source>
        <dbReference type="SAM" id="SignalP"/>
    </source>
</evidence>
<proteinExistence type="predicted"/>
<keyword evidence="3" id="KW-1185">Reference proteome</keyword>
<organism evidence="2 3">
    <name type="scientific">Armillaria tabescens</name>
    <name type="common">Ringless honey mushroom</name>
    <name type="synonym">Agaricus tabescens</name>
    <dbReference type="NCBI Taxonomy" id="1929756"/>
    <lineage>
        <taxon>Eukaryota</taxon>
        <taxon>Fungi</taxon>
        <taxon>Dikarya</taxon>
        <taxon>Basidiomycota</taxon>
        <taxon>Agaricomycotina</taxon>
        <taxon>Agaricomycetes</taxon>
        <taxon>Agaricomycetidae</taxon>
        <taxon>Agaricales</taxon>
        <taxon>Marasmiineae</taxon>
        <taxon>Physalacriaceae</taxon>
        <taxon>Desarmillaria</taxon>
    </lineage>
</organism>
<dbReference type="RefSeq" id="XP_060338346.1">
    <property type="nucleotide sequence ID" value="XM_060482152.1"/>
</dbReference>
<dbReference type="Proteomes" id="UP001175211">
    <property type="component" value="Unassembled WGS sequence"/>
</dbReference>
<evidence type="ECO:0000313" key="3">
    <source>
        <dbReference type="Proteomes" id="UP001175211"/>
    </source>
</evidence>
<keyword evidence="1" id="KW-0732">Signal</keyword>
<sequence>MTANLRLFLHLRTLVGRLFGYPTLLRDSVRMQLWWMWFCLFCVNPSPQSCLVGVQSPHRSLGVHHWGCSSKVMRISGHHSGREERRSHRRNPCRRLVVCTISTVSHCLDIEYYIHIVIDHCTTFTFAFATIR</sequence>
<accession>A0AA39T6L3</accession>
<dbReference type="EMBL" id="JAUEPS010000002">
    <property type="protein sequence ID" value="KAK0468071.1"/>
    <property type="molecule type" value="Genomic_DNA"/>
</dbReference>
<dbReference type="GeneID" id="85365700"/>
<reference evidence="2" key="1">
    <citation type="submission" date="2023-06" db="EMBL/GenBank/DDBJ databases">
        <authorList>
            <consortium name="Lawrence Berkeley National Laboratory"/>
            <person name="Ahrendt S."/>
            <person name="Sahu N."/>
            <person name="Indic B."/>
            <person name="Wong-Bajracharya J."/>
            <person name="Merenyi Z."/>
            <person name="Ke H.-M."/>
            <person name="Monk M."/>
            <person name="Kocsube S."/>
            <person name="Drula E."/>
            <person name="Lipzen A."/>
            <person name="Balint B."/>
            <person name="Henrissat B."/>
            <person name="Andreopoulos B."/>
            <person name="Martin F.M."/>
            <person name="Harder C.B."/>
            <person name="Rigling D."/>
            <person name="Ford K.L."/>
            <person name="Foster G.D."/>
            <person name="Pangilinan J."/>
            <person name="Papanicolaou A."/>
            <person name="Barry K."/>
            <person name="LaButti K."/>
            <person name="Viragh M."/>
            <person name="Koriabine M."/>
            <person name="Yan M."/>
            <person name="Riley R."/>
            <person name="Champramary S."/>
            <person name="Plett K.L."/>
            <person name="Tsai I.J."/>
            <person name="Slot J."/>
            <person name="Sipos G."/>
            <person name="Plett J."/>
            <person name="Nagy L.G."/>
            <person name="Grigoriev I.V."/>
        </authorList>
    </citation>
    <scope>NUCLEOTIDE SEQUENCE</scope>
    <source>
        <strain evidence="2">CCBAS 213</strain>
    </source>
</reference>
<feature type="signal peptide" evidence="1">
    <location>
        <begin position="1"/>
        <end position="20"/>
    </location>
</feature>